<accession>A0AAV8YVZ9</accession>
<organism evidence="3 4">
    <name type="scientific">Rhamnusium bicolor</name>
    <dbReference type="NCBI Taxonomy" id="1586634"/>
    <lineage>
        <taxon>Eukaryota</taxon>
        <taxon>Metazoa</taxon>
        <taxon>Ecdysozoa</taxon>
        <taxon>Arthropoda</taxon>
        <taxon>Hexapoda</taxon>
        <taxon>Insecta</taxon>
        <taxon>Pterygota</taxon>
        <taxon>Neoptera</taxon>
        <taxon>Endopterygota</taxon>
        <taxon>Coleoptera</taxon>
        <taxon>Polyphaga</taxon>
        <taxon>Cucujiformia</taxon>
        <taxon>Chrysomeloidea</taxon>
        <taxon>Cerambycidae</taxon>
        <taxon>Lepturinae</taxon>
        <taxon>Rhagiini</taxon>
        <taxon>Rhamnusium</taxon>
    </lineage>
</organism>
<name>A0AAV8YVZ9_9CUCU</name>
<reference evidence="3" key="1">
    <citation type="journal article" date="2023" name="Insect Mol. Biol.">
        <title>Genome sequencing provides insights into the evolution of gene families encoding plant cell wall-degrading enzymes in longhorned beetles.</title>
        <authorList>
            <person name="Shin N.R."/>
            <person name="Okamura Y."/>
            <person name="Kirsch R."/>
            <person name="Pauchet Y."/>
        </authorList>
    </citation>
    <scope>NUCLEOTIDE SEQUENCE</scope>
    <source>
        <strain evidence="3">RBIC_L_NR</strain>
    </source>
</reference>
<evidence type="ECO:0000313" key="3">
    <source>
        <dbReference type="EMBL" id="KAJ8954868.1"/>
    </source>
</evidence>
<dbReference type="PANTHER" id="PTHR11552">
    <property type="entry name" value="GLUCOSE-METHANOL-CHOLINE GMC OXIDOREDUCTASE"/>
    <property type="match status" value="1"/>
</dbReference>
<gene>
    <name evidence="3" type="ORF">NQ314_007001</name>
</gene>
<comment type="similarity">
    <text evidence="1">Belongs to the GMC oxidoreductase family.</text>
</comment>
<evidence type="ECO:0000256" key="1">
    <source>
        <dbReference type="ARBA" id="ARBA00010790"/>
    </source>
</evidence>
<feature type="domain" description="Glucose-methanol-choline oxidoreductase N-terminal" evidence="2">
    <location>
        <begin position="71"/>
        <end position="181"/>
    </location>
</feature>
<keyword evidence="4" id="KW-1185">Reference proteome</keyword>
<feature type="non-terminal residue" evidence="3">
    <location>
        <position position="362"/>
    </location>
</feature>
<dbReference type="InterPro" id="IPR036188">
    <property type="entry name" value="FAD/NAD-bd_sf"/>
</dbReference>
<proteinExistence type="inferred from homology"/>
<dbReference type="Gene3D" id="3.30.560.10">
    <property type="entry name" value="Glucose Oxidase, domain 3"/>
    <property type="match status" value="2"/>
</dbReference>
<dbReference type="SUPFAM" id="SSF54373">
    <property type="entry name" value="FAD-linked reductases, C-terminal domain"/>
    <property type="match status" value="1"/>
</dbReference>
<dbReference type="InterPro" id="IPR000172">
    <property type="entry name" value="GMC_OxRdtase_N"/>
</dbReference>
<protein>
    <recommendedName>
        <fullName evidence="2">Glucose-methanol-choline oxidoreductase N-terminal domain-containing protein</fullName>
    </recommendedName>
</protein>
<evidence type="ECO:0000313" key="4">
    <source>
        <dbReference type="Proteomes" id="UP001162156"/>
    </source>
</evidence>
<sequence>MCIFCKFTPIFCTGSGGSVVANRLTENARWSVLLLEAGRDENFFTDVPLMASLHSSSSYNWGYKSERLNTSCLGLIDGKCNMVRGKALGGTSVINFLLYTRGNRLESRFHRWSYKDVLPYFIKSENCTLCEDIDQAYHGKSGYMNIEHPGFESPMVKLFLKAGQDLGYKNNDPNGKFGLGVGPRELLEKVKIPVIQNLRVGYNLQDHMAMSTLAFLVNESVTVSDLSVQNPIHIYNYLVEGKGPYTIPGGAEALAFIKTKYSPKANDDYPDMELVLGAGALNGDVHGSFRNLLGIPDSLFRKVYMPIMEKPAFGIATVLLRPKSRGRVLIKDSNPLHWPILKPNYFEIEEDLATMVEGIKTV</sequence>
<evidence type="ECO:0000259" key="2">
    <source>
        <dbReference type="Pfam" id="PF00732"/>
    </source>
</evidence>
<dbReference type="SUPFAM" id="SSF51905">
    <property type="entry name" value="FAD/NAD(P)-binding domain"/>
    <property type="match status" value="1"/>
</dbReference>
<dbReference type="Proteomes" id="UP001162156">
    <property type="component" value="Unassembled WGS sequence"/>
</dbReference>
<dbReference type="Pfam" id="PF00732">
    <property type="entry name" value="GMC_oxred_N"/>
    <property type="match status" value="1"/>
</dbReference>
<dbReference type="Gene3D" id="3.50.50.60">
    <property type="entry name" value="FAD/NAD(P)-binding domain"/>
    <property type="match status" value="2"/>
</dbReference>
<comment type="caution">
    <text evidence="3">The sequence shown here is derived from an EMBL/GenBank/DDBJ whole genome shotgun (WGS) entry which is preliminary data.</text>
</comment>
<dbReference type="AlphaFoldDB" id="A0AAV8YVZ9"/>
<dbReference type="EMBL" id="JANEYF010001897">
    <property type="protein sequence ID" value="KAJ8954868.1"/>
    <property type="molecule type" value="Genomic_DNA"/>
</dbReference>
<dbReference type="InterPro" id="IPR012132">
    <property type="entry name" value="GMC_OxRdtase"/>
</dbReference>
<dbReference type="GO" id="GO:0050660">
    <property type="term" value="F:flavin adenine dinucleotide binding"/>
    <property type="evidence" value="ECO:0007669"/>
    <property type="project" value="InterPro"/>
</dbReference>
<dbReference type="GO" id="GO:0016614">
    <property type="term" value="F:oxidoreductase activity, acting on CH-OH group of donors"/>
    <property type="evidence" value="ECO:0007669"/>
    <property type="project" value="InterPro"/>
</dbReference>
<dbReference type="PANTHER" id="PTHR11552:SF216">
    <property type="entry name" value="GLUCOSE-METHANOL-CHOLINE OXIDOREDUCTASE N-TERMINAL DOMAIN-CONTAINING PROTEIN"/>
    <property type="match status" value="1"/>
</dbReference>